<evidence type="ECO:0000313" key="16">
    <source>
        <dbReference type="EMBL" id="KAK2563241.1"/>
    </source>
</evidence>
<dbReference type="EMBL" id="JARQWQ010000026">
    <property type="protein sequence ID" value="KAK2563241.1"/>
    <property type="molecule type" value="Genomic_DNA"/>
</dbReference>
<comment type="caution">
    <text evidence="16">The sequence shown here is derived from an EMBL/GenBank/DDBJ whole genome shotgun (WGS) entry which is preliminary data.</text>
</comment>
<protein>
    <submittedName>
        <fullName evidence="16">Voltage-dependent calcium channel subunit alpha-2/delta-2</fullName>
    </submittedName>
</protein>
<keyword evidence="4" id="KW-0107">Calcium channel</keyword>
<keyword evidence="12" id="KW-0325">Glycoprotein</keyword>
<reference evidence="16" key="1">
    <citation type="journal article" date="2023" name="G3 (Bethesda)">
        <title>Whole genome assembly and annotation of the endangered Caribbean coral Acropora cervicornis.</title>
        <authorList>
            <person name="Selwyn J.D."/>
            <person name="Vollmer S.V."/>
        </authorList>
    </citation>
    <scope>NUCLEOTIDE SEQUENCE</scope>
    <source>
        <strain evidence="16">K2</strain>
    </source>
</reference>
<dbReference type="AlphaFoldDB" id="A0AAD9QLN3"/>
<keyword evidence="2" id="KW-0813">Transport</keyword>
<keyword evidence="13" id="KW-0407">Ion channel</keyword>
<evidence type="ECO:0000256" key="10">
    <source>
        <dbReference type="ARBA" id="ARBA00023065"/>
    </source>
</evidence>
<dbReference type="InterPro" id="IPR051173">
    <property type="entry name" value="Ca_channel_alpha-2/delta"/>
</dbReference>
<keyword evidence="9" id="KW-1133">Transmembrane helix</keyword>
<feature type="chain" id="PRO_5041960615" evidence="14">
    <location>
        <begin position="26"/>
        <end position="841"/>
    </location>
</feature>
<evidence type="ECO:0000256" key="8">
    <source>
        <dbReference type="ARBA" id="ARBA00022882"/>
    </source>
</evidence>
<keyword evidence="5" id="KW-0812">Transmembrane</keyword>
<evidence type="ECO:0000256" key="11">
    <source>
        <dbReference type="ARBA" id="ARBA00023136"/>
    </source>
</evidence>
<evidence type="ECO:0000256" key="2">
    <source>
        <dbReference type="ARBA" id="ARBA00022448"/>
    </source>
</evidence>
<dbReference type="GO" id="GO:0005891">
    <property type="term" value="C:voltage-gated calcium channel complex"/>
    <property type="evidence" value="ECO:0007669"/>
    <property type="project" value="TreeGrafter"/>
</dbReference>
<dbReference type="InterPro" id="IPR036465">
    <property type="entry name" value="vWFA_dom_sf"/>
</dbReference>
<dbReference type="PANTHER" id="PTHR10166">
    <property type="entry name" value="VOLTAGE-DEPENDENT CALCIUM CHANNEL SUBUNIT ALPHA-2/DELTA-RELATED"/>
    <property type="match status" value="1"/>
</dbReference>
<keyword evidence="17" id="KW-1185">Reference proteome</keyword>
<evidence type="ECO:0000256" key="13">
    <source>
        <dbReference type="ARBA" id="ARBA00023303"/>
    </source>
</evidence>
<keyword evidence="8" id="KW-0851">Voltage-gated channel</keyword>
<evidence type="ECO:0000256" key="14">
    <source>
        <dbReference type="SAM" id="SignalP"/>
    </source>
</evidence>
<accession>A0AAD9QLN3</accession>
<dbReference type="Gene3D" id="3.40.50.410">
    <property type="entry name" value="von Willebrand factor, type A domain"/>
    <property type="match status" value="1"/>
</dbReference>
<evidence type="ECO:0000256" key="7">
    <source>
        <dbReference type="ARBA" id="ARBA00022837"/>
    </source>
</evidence>
<evidence type="ECO:0000256" key="1">
    <source>
        <dbReference type="ARBA" id="ARBA00004479"/>
    </source>
</evidence>
<evidence type="ECO:0000256" key="5">
    <source>
        <dbReference type="ARBA" id="ARBA00022692"/>
    </source>
</evidence>
<evidence type="ECO:0000256" key="12">
    <source>
        <dbReference type="ARBA" id="ARBA00023180"/>
    </source>
</evidence>
<comment type="subcellular location">
    <subcellularLocation>
        <location evidence="1">Membrane</location>
        <topology evidence="1">Single-pass type I membrane protein</topology>
    </subcellularLocation>
</comment>
<proteinExistence type="predicted"/>
<feature type="signal peptide" evidence="14">
    <location>
        <begin position="1"/>
        <end position="25"/>
    </location>
</feature>
<keyword evidence="3" id="KW-0109">Calcium transport</keyword>
<dbReference type="Pfam" id="PF08399">
    <property type="entry name" value="VWA_N"/>
    <property type="match status" value="1"/>
</dbReference>
<name>A0AAD9QLN3_ACRCE</name>
<dbReference type="SUPFAM" id="SSF53300">
    <property type="entry name" value="vWA-like"/>
    <property type="match status" value="1"/>
</dbReference>
<dbReference type="PROSITE" id="PS50234">
    <property type="entry name" value="VWFA"/>
    <property type="match status" value="1"/>
</dbReference>
<evidence type="ECO:0000256" key="4">
    <source>
        <dbReference type="ARBA" id="ARBA00022673"/>
    </source>
</evidence>
<dbReference type="InterPro" id="IPR002035">
    <property type="entry name" value="VWF_A"/>
</dbReference>
<evidence type="ECO:0000256" key="9">
    <source>
        <dbReference type="ARBA" id="ARBA00022989"/>
    </source>
</evidence>
<sequence length="841" mass="94321">MAVQLGLNFCSVCSLVLLSSSTVSGVDLTSASVQQWAERIGTNGSTFIDQKTGANVLKQAYENASFSTKDLDWRNVLNKMKTDMEIFFGKKAQALRKLVNGAEEAFCGYTYNKNLKISDIDYPNSKDLDQYMNKTGLKLANNNIFRTEISFNRSVVHVPTDVYDGAVEIVNGISWTSALDEVFNANRLDDPTLSWQYFGLDKGFLRIYPAKRWDSSPSRVDLYDARQRPWYIQGATSPKNVVILIDASGSMHGVPMRIAKLAAQSLIDTFGDNDFFNVFSKNAQVLCCDGTGPPLLQATKKNKIYVKGKLQGIRDGDVAMWKHGMDKAFELLERADNCSQCQQTIMVLSDGTTESLSAFFDKHNRDRKVRVFTFAVGPPAESTAVLQSMACKNRGYFSRIQSVGAVREVNENNIRVLTRPMAMAPKENTTKFAVWTTVYRDATGLDMVITGTLPVFHRVQSSSNCGSKDGMKDEERTKDHFLGVMGTDVPLQYLQNLMLHPLYGYLQDPPGVDLLDVESAPNGTGIDELRKAMIDTIRVTEEPHGSGPGNQSLEVYDLSVDELRVDKRVMNYYYDGLEETPFRDGISEIFLWSYWGLTRSLSQDNTGMTPREKYFRRVFGSQIPRNSVIYSAPYLSAKSDENSASVFAFKRIYNQQHPASILGYKRDMGRFVDEMLYKTTECLEEGPECDTSCDRTSQNEHEGIYCYLLDENGFVVAGNDGSPLFSLSAYAEWWTSKATWSLLYLSLYRFHVVASVPKSNLFLVVVNGSCGKCAEPVPELAVTDACKEPGYRKRPKRCFVSTDPETGYMCGVGTISRASFRQVIAVQFWIIIFFWTSVGFL</sequence>
<evidence type="ECO:0000313" key="17">
    <source>
        <dbReference type="Proteomes" id="UP001249851"/>
    </source>
</evidence>
<keyword evidence="6 14" id="KW-0732">Signal</keyword>
<feature type="domain" description="VWFA" evidence="15">
    <location>
        <begin position="240"/>
        <end position="421"/>
    </location>
</feature>
<keyword evidence="11" id="KW-0472">Membrane</keyword>
<dbReference type="InterPro" id="IPR013608">
    <property type="entry name" value="VWA_N"/>
</dbReference>
<dbReference type="SMART" id="SM00327">
    <property type="entry name" value="VWA"/>
    <property type="match status" value="1"/>
</dbReference>
<evidence type="ECO:0000256" key="6">
    <source>
        <dbReference type="ARBA" id="ARBA00022729"/>
    </source>
</evidence>
<dbReference type="PANTHER" id="PTHR10166:SF37">
    <property type="entry name" value="STOLID, ISOFORM H"/>
    <property type="match status" value="1"/>
</dbReference>
<organism evidence="16 17">
    <name type="scientific">Acropora cervicornis</name>
    <name type="common">Staghorn coral</name>
    <dbReference type="NCBI Taxonomy" id="6130"/>
    <lineage>
        <taxon>Eukaryota</taxon>
        <taxon>Metazoa</taxon>
        <taxon>Cnidaria</taxon>
        <taxon>Anthozoa</taxon>
        <taxon>Hexacorallia</taxon>
        <taxon>Scleractinia</taxon>
        <taxon>Astrocoeniina</taxon>
        <taxon>Acroporidae</taxon>
        <taxon>Acropora</taxon>
    </lineage>
</organism>
<evidence type="ECO:0000256" key="3">
    <source>
        <dbReference type="ARBA" id="ARBA00022568"/>
    </source>
</evidence>
<keyword evidence="7" id="KW-0106">Calcium</keyword>
<evidence type="ECO:0000259" key="15">
    <source>
        <dbReference type="PROSITE" id="PS50234"/>
    </source>
</evidence>
<dbReference type="Pfam" id="PF13768">
    <property type="entry name" value="VWA_3"/>
    <property type="match status" value="1"/>
</dbReference>
<dbReference type="Proteomes" id="UP001249851">
    <property type="component" value="Unassembled WGS sequence"/>
</dbReference>
<keyword evidence="10" id="KW-0406">Ion transport</keyword>
<reference evidence="16" key="2">
    <citation type="journal article" date="2023" name="Science">
        <title>Genomic signatures of disease resistance in endangered staghorn corals.</title>
        <authorList>
            <person name="Vollmer S.V."/>
            <person name="Selwyn J.D."/>
            <person name="Despard B.A."/>
            <person name="Roesel C.L."/>
        </authorList>
    </citation>
    <scope>NUCLEOTIDE SEQUENCE</scope>
    <source>
        <strain evidence="16">K2</strain>
    </source>
</reference>
<dbReference type="GO" id="GO:0005245">
    <property type="term" value="F:voltage-gated calcium channel activity"/>
    <property type="evidence" value="ECO:0007669"/>
    <property type="project" value="TreeGrafter"/>
</dbReference>
<gene>
    <name evidence="16" type="ORF">P5673_013601</name>
</gene>